<keyword evidence="5" id="KW-1133">Transmembrane helix</keyword>
<keyword evidence="2" id="KW-0418">Kinase</keyword>
<keyword evidence="7" id="KW-0325">Glycoprotein</keyword>
<evidence type="ECO:0000313" key="10">
    <source>
        <dbReference type="Proteomes" id="UP000017836"/>
    </source>
</evidence>
<dbReference type="GO" id="GO:0004674">
    <property type="term" value="F:protein serine/threonine kinase activity"/>
    <property type="evidence" value="ECO:0007669"/>
    <property type="project" value="UniProtKB-KW"/>
</dbReference>
<dbReference type="AlphaFoldDB" id="W1P8Q5"/>
<evidence type="ECO:0000256" key="5">
    <source>
        <dbReference type="ARBA" id="ARBA00022989"/>
    </source>
</evidence>
<dbReference type="InterPro" id="IPR011009">
    <property type="entry name" value="Kinase-like_dom_sf"/>
</dbReference>
<reference evidence="10" key="1">
    <citation type="journal article" date="2013" name="Science">
        <title>The Amborella genome and the evolution of flowering plants.</title>
        <authorList>
            <consortium name="Amborella Genome Project"/>
        </authorList>
    </citation>
    <scope>NUCLEOTIDE SEQUENCE [LARGE SCALE GENOMIC DNA]</scope>
</reference>
<keyword evidence="2" id="KW-0723">Serine/threonine-protein kinase</keyword>
<dbReference type="OMA" id="YCRHRDD"/>
<dbReference type="Proteomes" id="UP000017836">
    <property type="component" value="Unassembled WGS sequence"/>
</dbReference>
<feature type="domain" description="Serine-threonine/tyrosine-protein kinase catalytic" evidence="8">
    <location>
        <begin position="37"/>
        <end position="116"/>
    </location>
</feature>
<evidence type="ECO:0000259" key="8">
    <source>
        <dbReference type="Pfam" id="PF07714"/>
    </source>
</evidence>
<dbReference type="Gramene" id="ERN04059">
    <property type="protein sequence ID" value="ERN04059"/>
    <property type="gene ID" value="AMTR_s00079p00194860"/>
</dbReference>
<proteinExistence type="predicted"/>
<evidence type="ECO:0000256" key="4">
    <source>
        <dbReference type="ARBA" id="ARBA00022729"/>
    </source>
</evidence>
<evidence type="ECO:0000256" key="6">
    <source>
        <dbReference type="ARBA" id="ARBA00023136"/>
    </source>
</evidence>
<dbReference type="GO" id="GO:0016020">
    <property type="term" value="C:membrane"/>
    <property type="evidence" value="ECO:0007669"/>
    <property type="project" value="UniProtKB-SubCell"/>
</dbReference>
<keyword evidence="4" id="KW-0732">Signal</keyword>
<evidence type="ECO:0000256" key="7">
    <source>
        <dbReference type="ARBA" id="ARBA00023180"/>
    </source>
</evidence>
<dbReference type="HOGENOM" id="CLU_000288_139_6_1"/>
<protein>
    <recommendedName>
        <fullName evidence="8">Serine-threonine/tyrosine-protein kinase catalytic domain-containing protein</fullName>
    </recommendedName>
</protein>
<evidence type="ECO:0000256" key="2">
    <source>
        <dbReference type="ARBA" id="ARBA00022527"/>
    </source>
</evidence>
<dbReference type="Pfam" id="PF07714">
    <property type="entry name" value="PK_Tyr_Ser-Thr"/>
    <property type="match status" value="1"/>
</dbReference>
<dbReference type="EMBL" id="KI394313">
    <property type="protein sequence ID" value="ERN04059.1"/>
    <property type="molecule type" value="Genomic_DNA"/>
</dbReference>
<evidence type="ECO:0000256" key="3">
    <source>
        <dbReference type="ARBA" id="ARBA00022692"/>
    </source>
</evidence>
<keyword evidence="3" id="KW-0812">Transmembrane</keyword>
<sequence length="121" mass="13996">MSKGVKGQNVEEFFKNYGNEMPTRYSYKDIKKMTNNLREKLGQGGFKSICKGKLINGRLIVVKVLVEPKGSDAEFTNEVATIGRIHHIRLLRFCAECWKRALIYDFMPNGSLERFIFFDKP</sequence>
<dbReference type="InterPro" id="IPR001245">
    <property type="entry name" value="Ser-Thr/Tyr_kinase_cat_dom"/>
</dbReference>
<keyword evidence="2" id="KW-0808">Transferase</keyword>
<dbReference type="InterPro" id="IPR045874">
    <property type="entry name" value="LRK10/LRL21-25-like"/>
</dbReference>
<dbReference type="PANTHER" id="PTHR27009">
    <property type="entry name" value="RUST RESISTANCE KINASE LR10-RELATED"/>
    <property type="match status" value="1"/>
</dbReference>
<dbReference type="Gene3D" id="3.30.200.20">
    <property type="entry name" value="Phosphorylase Kinase, domain 1"/>
    <property type="match status" value="1"/>
</dbReference>
<evidence type="ECO:0000256" key="1">
    <source>
        <dbReference type="ARBA" id="ARBA00004479"/>
    </source>
</evidence>
<name>W1P8Q5_AMBTC</name>
<comment type="subcellular location">
    <subcellularLocation>
        <location evidence="1">Membrane</location>
        <topology evidence="1">Single-pass type I membrane protein</topology>
    </subcellularLocation>
</comment>
<accession>W1P8Q5</accession>
<dbReference type="SUPFAM" id="SSF56112">
    <property type="entry name" value="Protein kinase-like (PK-like)"/>
    <property type="match status" value="1"/>
</dbReference>
<keyword evidence="10" id="KW-1185">Reference proteome</keyword>
<keyword evidence="6" id="KW-0472">Membrane</keyword>
<gene>
    <name evidence="9" type="ORF">AMTR_s00079p00194860</name>
</gene>
<evidence type="ECO:0000313" key="9">
    <source>
        <dbReference type="EMBL" id="ERN04059.1"/>
    </source>
</evidence>
<organism evidence="9 10">
    <name type="scientific">Amborella trichopoda</name>
    <dbReference type="NCBI Taxonomy" id="13333"/>
    <lineage>
        <taxon>Eukaryota</taxon>
        <taxon>Viridiplantae</taxon>
        <taxon>Streptophyta</taxon>
        <taxon>Embryophyta</taxon>
        <taxon>Tracheophyta</taxon>
        <taxon>Spermatophyta</taxon>
        <taxon>Magnoliopsida</taxon>
        <taxon>Amborellales</taxon>
        <taxon>Amborellaceae</taxon>
        <taxon>Amborella</taxon>
    </lineage>
</organism>